<name>S7NDG8_MYOBR</name>
<accession>S7NDG8</accession>
<protein>
    <submittedName>
        <fullName evidence="1">Cdc42-interacting protein 4</fullName>
    </submittedName>
</protein>
<dbReference type="Proteomes" id="UP000052978">
    <property type="component" value="Unassembled WGS sequence"/>
</dbReference>
<sequence>MDERRATHLGAGYGLLSEAELQVLPIITKCLEGMKVAAAAVDSKNVRAWSCASGLWGGQVDPEVRHLV</sequence>
<organism evidence="1 2">
    <name type="scientific">Myotis brandtii</name>
    <name type="common">Brandt's bat</name>
    <dbReference type="NCBI Taxonomy" id="109478"/>
    <lineage>
        <taxon>Eukaryota</taxon>
        <taxon>Metazoa</taxon>
        <taxon>Chordata</taxon>
        <taxon>Craniata</taxon>
        <taxon>Vertebrata</taxon>
        <taxon>Euteleostomi</taxon>
        <taxon>Mammalia</taxon>
        <taxon>Eutheria</taxon>
        <taxon>Laurasiatheria</taxon>
        <taxon>Chiroptera</taxon>
        <taxon>Yangochiroptera</taxon>
        <taxon>Vespertilionidae</taxon>
        <taxon>Myotis</taxon>
    </lineage>
</organism>
<gene>
    <name evidence="1" type="ORF">D623_10000432</name>
</gene>
<dbReference type="AlphaFoldDB" id="S7NDG8"/>
<proteinExistence type="predicted"/>
<reference evidence="1 2" key="1">
    <citation type="journal article" date="2013" name="Nat. Commun.">
        <title>Genome analysis reveals insights into physiology and longevity of the Brandt's bat Myotis brandtii.</title>
        <authorList>
            <person name="Seim I."/>
            <person name="Fang X."/>
            <person name="Xiong Z."/>
            <person name="Lobanov A.V."/>
            <person name="Huang Z."/>
            <person name="Ma S."/>
            <person name="Feng Y."/>
            <person name="Turanov A.A."/>
            <person name="Zhu Y."/>
            <person name="Lenz T.L."/>
            <person name="Gerashchenko M.V."/>
            <person name="Fan D."/>
            <person name="Hee Yim S."/>
            <person name="Yao X."/>
            <person name="Jordan D."/>
            <person name="Xiong Y."/>
            <person name="Ma Y."/>
            <person name="Lyapunov A.N."/>
            <person name="Chen G."/>
            <person name="Kulakova O.I."/>
            <person name="Sun Y."/>
            <person name="Lee S.G."/>
            <person name="Bronson R.T."/>
            <person name="Moskalev A.A."/>
            <person name="Sunyaev S.R."/>
            <person name="Zhang G."/>
            <person name="Krogh A."/>
            <person name="Wang J."/>
            <person name="Gladyshev V.N."/>
        </authorList>
    </citation>
    <scope>NUCLEOTIDE SEQUENCE [LARGE SCALE GENOMIC DNA]</scope>
</reference>
<evidence type="ECO:0000313" key="2">
    <source>
        <dbReference type="Proteomes" id="UP000052978"/>
    </source>
</evidence>
<evidence type="ECO:0000313" key="1">
    <source>
        <dbReference type="EMBL" id="EPQ14495.1"/>
    </source>
</evidence>
<dbReference type="EMBL" id="KE163957">
    <property type="protein sequence ID" value="EPQ14495.1"/>
    <property type="molecule type" value="Genomic_DNA"/>
</dbReference>
<keyword evidence="2" id="KW-1185">Reference proteome</keyword>